<dbReference type="PANTHER" id="PTHR34322:SF2">
    <property type="entry name" value="TRANSPOSASE IS200-LIKE DOMAIN-CONTAINING PROTEIN"/>
    <property type="match status" value="1"/>
</dbReference>
<name>A0ABD5CTI0_9BURK</name>
<dbReference type="InterPro" id="IPR002686">
    <property type="entry name" value="Transposase_17"/>
</dbReference>
<evidence type="ECO:0000313" key="3">
    <source>
        <dbReference type="EMBL" id="MDR6207464.1"/>
    </source>
</evidence>
<feature type="domain" description="Transposase IS200-like" evidence="2">
    <location>
        <begin position="9"/>
        <end position="123"/>
    </location>
</feature>
<organism evidence="3 4">
    <name type="scientific">Paraburkholderia graminis</name>
    <dbReference type="NCBI Taxonomy" id="60548"/>
    <lineage>
        <taxon>Bacteria</taxon>
        <taxon>Pseudomonadati</taxon>
        <taxon>Pseudomonadota</taxon>
        <taxon>Betaproteobacteria</taxon>
        <taxon>Burkholderiales</taxon>
        <taxon>Burkholderiaceae</taxon>
        <taxon>Paraburkholderia</taxon>
    </lineage>
</organism>
<dbReference type="KEGG" id="pgp:CUJ91_05375"/>
<evidence type="ECO:0000259" key="2">
    <source>
        <dbReference type="SMART" id="SM01321"/>
    </source>
</evidence>
<protein>
    <submittedName>
        <fullName evidence="3">Transposase</fullName>
    </submittedName>
</protein>
<dbReference type="InterPro" id="IPR036515">
    <property type="entry name" value="Transposase_17_sf"/>
</dbReference>
<dbReference type="SMART" id="SM01321">
    <property type="entry name" value="Y1_Tnp"/>
    <property type="match status" value="1"/>
</dbReference>
<dbReference type="Proteomes" id="UP001245184">
    <property type="component" value="Unassembled WGS sequence"/>
</dbReference>
<dbReference type="PANTHER" id="PTHR34322">
    <property type="entry name" value="TRANSPOSASE, Y1_TNP DOMAIN-CONTAINING"/>
    <property type="match status" value="1"/>
</dbReference>
<gene>
    <name evidence="3" type="ORF">QF025_006184</name>
</gene>
<reference evidence="3 4" key="1">
    <citation type="submission" date="2023-08" db="EMBL/GenBank/DDBJ databases">
        <title>Genome sequencing of plant associated microbes to promote plant fitness in Sorghum bicolor and Oryza sativa.</title>
        <authorList>
            <person name="Coleman-Derr D."/>
        </authorList>
    </citation>
    <scope>NUCLEOTIDE SEQUENCE [LARGE SCALE GENOMIC DNA]</scope>
    <source>
        <strain evidence="3 4">SLBN-33</strain>
    </source>
</reference>
<feature type="region of interest" description="Disordered" evidence="1">
    <location>
        <begin position="228"/>
        <end position="255"/>
    </location>
</feature>
<accession>A0ABD5CTI0</accession>
<feature type="compositionally biased region" description="Basic and acidic residues" evidence="1">
    <location>
        <begin position="237"/>
        <end position="247"/>
    </location>
</feature>
<sequence length="255" mass="29086">MTRLARHYVPEQPQHVILQGFTGHAFLDEGDYLYFIACLADAARVAGLAVHAWVLMPDAVQLLVTPSYESSLAMAMQAVSRRYAETFNRRHGRRGMIWRGGYSATVIEPERYFLLASHVIDHAPVRNRLAAEPGQYPWSSYAHHVGLRIDRFIKEHPVYRALGDTPIERHEAYRNLAAQRLDDHDVDNLMQSTLEGWVLGGAAYCEWAAQTANRRLMPLLLRDRQPKVRATRAVAHRTNEKKHERGTNVELSQPT</sequence>
<proteinExistence type="predicted"/>
<dbReference type="SUPFAM" id="SSF143422">
    <property type="entry name" value="Transposase IS200-like"/>
    <property type="match status" value="1"/>
</dbReference>
<dbReference type="AlphaFoldDB" id="A0ABD5CTI0"/>
<dbReference type="Gene3D" id="3.30.70.1290">
    <property type="entry name" value="Transposase IS200-like"/>
    <property type="match status" value="1"/>
</dbReference>
<evidence type="ECO:0000313" key="4">
    <source>
        <dbReference type="Proteomes" id="UP001245184"/>
    </source>
</evidence>
<dbReference type="GeneID" id="97000962"/>
<evidence type="ECO:0000256" key="1">
    <source>
        <dbReference type="SAM" id="MobiDB-lite"/>
    </source>
</evidence>
<comment type="caution">
    <text evidence="3">The sequence shown here is derived from an EMBL/GenBank/DDBJ whole genome shotgun (WGS) entry which is preliminary data.</text>
</comment>
<dbReference type="EMBL" id="JAVIZN010000002">
    <property type="protein sequence ID" value="MDR6207464.1"/>
    <property type="molecule type" value="Genomic_DNA"/>
</dbReference>
<dbReference type="RefSeq" id="WP_035570241.1">
    <property type="nucleotide sequence ID" value="NZ_ATXV01000009.1"/>
</dbReference>